<dbReference type="AlphaFoldDB" id="A0AAN7G7Y9"/>
<dbReference type="Proteomes" id="UP001324115">
    <property type="component" value="Unassembled WGS sequence"/>
</dbReference>
<organism evidence="2 3">
    <name type="scientific">Quercus rubra</name>
    <name type="common">Northern red oak</name>
    <name type="synonym">Quercus borealis</name>
    <dbReference type="NCBI Taxonomy" id="3512"/>
    <lineage>
        <taxon>Eukaryota</taxon>
        <taxon>Viridiplantae</taxon>
        <taxon>Streptophyta</taxon>
        <taxon>Embryophyta</taxon>
        <taxon>Tracheophyta</taxon>
        <taxon>Spermatophyta</taxon>
        <taxon>Magnoliopsida</taxon>
        <taxon>eudicotyledons</taxon>
        <taxon>Gunneridae</taxon>
        <taxon>Pentapetalae</taxon>
        <taxon>rosids</taxon>
        <taxon>fabids</taxon>
        <taxon>Fagales</taxon>
        <taxon>Fagaceae</taxon>
        <taxon>Quercus</taxon>
    </lineage>
</organism>
<sequence length="168" mass="19013">MDPDAMTTLLGDAIFNIEKEEYWEAYQSALKDSYKGRMDDKDDEEGEASSDDSRYNGSENSNSEDSDSDDSVDSHGGDNDNEDNDSEGSDNEDYGSLDNRNDRGKVPSDREDEDAGAFYEDNSYDEVDYYDEDIEHDEEAIRGNYDEYPYGRPSDWSCFTDVSPKLGP</sequence>
<dbReference type="EMBL" id="JAXUIC010000001">
    <property type="protein sequence ID" value="KAK4605822.1"/>
    <property type="molecule type" value="Genomic_DNA"/>
</dbReference>
<proteinExistence type="predicted"/>
<feature type="compositionally biased region" description="Acidic residues" evidence="1">
    <location>
        <begin position="79"/>
        <end position="95"/>
    </location>
</feature>
<name>A0AAN7G7Y9_QUERU</name>
<evidence type="ECO:0000313" key="3">
    <source>
        <dbReference type="Proteomes" id="UP001324115"/>
    </source>
</evidence>
<gene>
    <name evidence="2" type="ORF">RGQ29_000201</name>
</gene>
<comment type="caution">
    <text evidence="2">The sequence shown here is derived from an EMBL/GenBank/DDBJ whole genome shotgun (WGS) entry which is preliminary data.</text>
</comment>
<feature type="compositionally biased region" description="Acidic residues" evidence="1">
    <location>
        <begin position="62"/>
        <end position="71"/>
    </location>
</feature>
<accession>A0AAN7G7Y9</accession>
<keyword evidence="3" id="KW-1185">Reference proteome</keyword>
<evidence type="ECO:0000313" key="2">
    <source>
        <dbReference type="EMBL" id="KAK4605822.1"/>
    </source>
</evidence>
<reference evidence="2 3" key="1">
    <citation type="journal article" date="2023" name="G3 (Bethesda)">
        <title>A haplotype-resolved chromosome-scale genome for Quercus rubra L. provides insights into the genetics of adaptive traits for red oak species.</title>
        <authorList>
            <person name="Kapoor B."/>
            <person name="Jenkins J."/>
            <person name="Schmutz J."/>
            <person name="Zhebentyayeva T."/>
            <person name="Kuelheim C."/>
            <person name="Coggeshall M."/>
            <person name="Heim C."/>
            <person name="Lasky J.R."/>
            <person name="Leites L."/>
            <person name="Islam-Faridi N."/>
            <person name="Romero-Severson J."/>
            <person name="DeLeo V.L."/>
            <person name="Lucas S.M."/>
            <person name="Lazic D."/>
            <person name="Gailing O."/>
            <person name="Carlson J."/>
            <person name="Staton M."/>
        </authorList>
    </citation>
    <scope>NUCLEOTIDE SEQUENCE [LARGE SCALE GENOMIC DNA]</scope>
    <source>
        <strain evidence="2">Pseudo-F2</strain>
    </source>
</reference>
<feature type="region of interest" description="Disordered" evidence="1">
    <location>
        <begin position="34"/>
        <end position="125"/>
    </location>
</feature>
<evidence type="ECO:0000256" key="1">
    <source>
        <dbReference type="SAM" id="MobiDB-lite"/>
    </source>
</evidence>
<feature type="compositionally biased region" description="Basic and acidic residues" evidence="1">
    <location>
        <begin position="99"/>
        <end position="109"/>
    </location>
</feature>
<feature type="compositionally biased region" description="Acidic residues" evidence="1">
    <location>
        <begin position="41"/>
        <end position="50"/>
    </location>
</feature>
<protein>
    <submittedName>
        <fullName evidence="2">Uncharacterized protein</fullName>
    </submittedName>
</protein>